<reference evidence="3 4" key="1">
    <citation type="journal article" date="2015" name="Int. J. Syst. Evol. Microbiol.">
        <title>Amycolatopsis rhabdoformis sp. nov., an actinomycete isolated from a tropical forest soil.</title>
        <authorList>
            <person name="Souza W.R."/>
            <person name="Silva R.E."/>
            <person name="Goodfellow M."/>
            <person name="Busarakam K."/>
            <person name="Figueiro F.S."/>
            <person name="Ferreira D."/>
            <person name="Rodrigues-Filho E."/>
            <person name="Moraes L.A.B."/>
            <person name="Zucchi T.D."/>
        </authorList>
    </citation>
    <scope>NUCLEOTIDE SEQUENCE [LARGE SCALE GENOMIC DNA]</scope>
    <source>
        <strain evidence="3 4">NCIMB 14900</strain>
    </source>
</reference>
<dbReference type="CDD" id="cd23659">
    <property type="entry name" value="USP_At3g01520-like"/>
    <property type="match status" value="1"/>
</dbReference>
<name>A0ABZ1IE44_9PSEU</name>
<evidence type="ECO:0000256" key="1">
    <source>
        <dbReference type="ARBA" id="ARBA00008791"/>
    </source>
</evidence>
<dbReference type="PRINTS" id="PR01438">
    <property type="entry name" value="UNVRSLSTRESS"/>
</dbReference>
<dbReference type="PANTHER" id="PTHR31964">
    <property type="entry name" value="ADENINE NUCLEOTIDE ALPHA HYDROLASES-LIKE SUPERFAMILY PROTEIN"/>
    <property type="match status" value="1"/>
</dbReference>
<comment type="similarity">
    <text evidence="1">Belongs to the universal stress protein A family.</text>
</comment>
<evidence type="ECO:0000313" key="4">
    <source>
        <dbReference type="Proteomes" id="UP001330812"/>
    </source>
</evidence>
<dbReference type="RefSeq" id="WP_326835000.1">
    <property type="nucleotide sequence ID" value="NZ_CP142149.1"/>
</dbReference>
<dbReference type="Gene3D" id="3.40.50.620">
    <property type="entry name" value="HUPs"/>
    <property type="match status" value="1"/>
</dbReference>
<feature type="domain" description="UspA" evidence="2">
    <location>
        <begin position="8"/>
        <end position="143"/>
    </location>
</feature>
<dbReference type="Pfam" id="PF00582">
    <property type="entry name" value="Usp"/>
    <property type="match status" value="1"/>
</dbReference>
<keyword evidence="4" id="KW-1185">Reference proteome</keyword>
<evidence type="ECO:0000259" key="2">
    <source>
        <dbReference type="Pfam" id="PF00582"/>
    </source>
</evidence>
<gene>
    <name evidence="3" type="ORF">VSH64_08730</name>
</gene>
<sequence length="168" mass="17527">MTAEGSDVIVVGVDGSAGGAAALRWTLSEARVSGREVVALRAWTVDPVADPEWATTRAKGEAEARCRWRAEQAVAQVLDGADPVPVRVEAVEGAPGPALVRAARNAAMLVVGSHGHGRLLRLLVGSVSAHCLRESRCPVVVVPARTAEEQGPVPDSDVARTYQLGPLL</sequence>
<dbReference type="InterPro" id="IPR006015">
    <property type="entry name" value="Universal_stress_UspA"/>
</dbReference>
<protein>
    <submittedName>
        <fullName evidence="3">Universal stress protein</fullName>
    </submittedName>
</protein>
<proteinExistence type="inferred from homology"/>
<dbReference type="InterPro" id="IPR006016">
    <property type="entry name" value="UspA"/>
</dbReference>
<dbReference type="EMBL" id="CP142149">
    <property type="protein sequence ID" value="WSE32192.1"/>
    <property type="molecule type" value="Genomic_DNA"/>
</dbReference>
<accession>A0ABZ1IE44</accession>
<dbReference type="SUPFAM" id="SSF52402">
    <property type="entry name" value="Adenine nucleotide alpha hydrolases-like"/>
    <property type="match status" value="1"/>
</dbReference>
<dbReference type="PANTHER" id="PTHR31964:SF113">
    <property type="entry name" value="USPA DOMAIN-CONTAINING PROTEIN"/>
    <property type="match status" value="1"/>
</dbReference>
<dbReference type="InterPro" id="IPR014729">
    <property type="entry name" value="Rossmann-like_a/b/a_fold"/>
</dbReference>
<evidence type="ECO:0000313" key="3">
    <source>
        <dbReference type="EMBL" id="WSE32192.1"/>
    </source>
</evidence>
<dbReference type="Proteomes" id="UP001330812">
    <property type="component" value="Chromosome"/>
</dbReference>
<organism evidence="3 4">
    <name type="scientific">Amycolatopsis rhabdoformis</name>
    <dbReference type="NCBI Taxonomy" id="1448059"/>
    <lineage>
        <taxon>Bacteria</taxon>
        <taxon>Bacillati</taxon>
        <taxon>Actinomycetota</taxon>
        <taxon>Actinomycetes</taxon>
        <taxon>Pseudonocardiales</taxon>
        <taxon>Pseudonocardiaceae</taxon>
        <taxon>Amycolatopsis</taxon>
    </lineage>
</organism>